<evidence type="ECO:0000313" key="3">
    <source>
        <dbReference type="Proteomes" id="UP000266861"/>
    </source>
</evidence>
<evidence type="ECO:0000313" key="2">
    <source>
        <dbReference type="EMBL" id="RHZ55868.1"/>
    </source>
</evidence>
<evidence type="ECO:0000256" key="1">
    <source>
        <dbReference type="SAM" id="SignalP"/>
    </source>
</evidence>
<accession>A0A397H1Y0</accession>
<dbReference type="AlphaFoldDB" id="A0A397H1Y0"/>
<name>A0A397H1Y0_9GLOM</name>
<protein>
    <submittedName>
        <fullName evidence="2">Uncharacterized protein</fullName>
    </submittedName>
</protein>
<comment type="caution">
    <text evidence="2">The sequence shown here is derived from an EMBL/GenBank/DDBJ whole genome shotgun (WGS) entry which is preliminary data.</text>
</comment>
<dbReference type="EMBL" id="PQFF01000364">
    <property type="protein sequence ID" value="RHZ55868.1"/>
    <property type="molecule type" value="Genomic_DNA"/>
</dbReference>
<gene>
    <name evidence="2" type="ORF">Glove_410g96</name>
</gene>
<keyword evidence="1" id="KW-0732">Signal</keyword>
<keyword evidence="3" id="KW-1185">Reference proteome</keyword>
<feature type="signal peptide" evidence="1">
    <location>
        <begin position="1"/>
        <end position="19"/>
    </location>
</feature>
<organism evidence="2 3">
    <name type="scientific">Diversispora epigaea</name>
    <dbReference type="NCBI Taxonomy" id="1348612"/>
    <lineage>
        <taxon>Eukaryota</taxon>
        <taxon>Fungi</taxon>
        <taxon>Fungi incertae sedis</taxon>
        <taxon>Mucoromycota</taxon>
        <taxon>Glomeromycotina</taxon>
        <taxon>Glomeromycetes</taxon>
        <taxon>Diversisporales</taxon>
        <taxon>Diversisporaceae</taxon>
        <taxon>Diversispora</taxon>
    </lineage>
</organism>
<proteinExistence type="predicted"/>
<dbReference type="Proteomes" id="UP000266861">
    <property type="component" value="Unassembled WGS sequence"/>
</dbReference>
<reference evidence="2 3" key="1">
    <citation type="submission" date="2018-08" db="EMBL/GenBank/DDBJ databases">
        <title>Genome and evolution of the arbuscular mycorrhizal fungus Diversispora epigaea (formerly Glomus versiforme) and its bacterial endosymbionts.</title>
        <authorList>
            <person name="Sun X."/>
            <person name="Fei Z."/>
            <person name="Harrison M."/>
        </authorList>
    </citation>
    <scope>NUCLEOTIDE SEQUENCE [LARGE SCALE GENOMIC DNA]</scope>
    <source>
        <strain evidence="2 3">IT104</strain>
    </source>
</reference>
<feature type="chain" id="PRO_5017302959" evidence="1">
    <location>
        <begin position="20"/>
        <end position="265"/>
    </location>
</feature>
<sequence>MLFLISILLLIGITTVAIGAPVAETIESIKAIEIPQMGSSNLTLNRRFINGVPGLPQCIDANFPDLVTSSCIDEYSIRAYCAPANDPSNQKESVTACPDDTTCMDFRTENTVDLYTKFSICTANQLLKDFGSDSKDGEVCKSFEINIKSDKGTLSINVYDATARPVQVSSISISTKNQVFTISNTSTYSIIIDMGKTVTKKARVCLKFVAGVIAVHAWVAVIDEVFAIVDPPRQDGSKFVCNDQKQYNIASTTLRNRRKKRNIML</sequence>